<protein>
    <recommendedName>
        <fullName evidence="5">Secreted protein</fullName>
    </recommendedName>
</protein>
<feature type="chain" id="PRO_5045124810" description="Secreted protein" evidence="2">
    <location>
        <begin position="31"/>
        <end position="112"/>
    </location>
</feature>
<comment type="caution">
    <text evidence="3">The sequence shown here is derived from an EMBL/GenBank/DDBJ whole genome shotgun (WGS) entry which is preliminary data.</text>
</comment>
<sequence>MINTMFIKAMAIKTFLMTVCIVINIESTKSDQYQYCVIGAGPSGLQMGYYFQKAGRDYNGQNKLKKNHTTNKTLTTQQTERLQHNKQNGNNTTKRTVTTQQTKTVTTQQTER</sequence>
<evidence type="ECO:0000313" key="4">
    <source>
        <dbReference type="Proteomes" id="UP001217089"/>
    </source>
</evidence>
<evidence type="ECO:0008006" key="5">
    <source>
        <dbReference type="Google" id="ProtNLM"/>
    </source>
</evidence>
<feature type="signal peptide" evidence="2">
    <location>
        <begin position="1"/>
        <end position="30"/>
    </location>
</feature>
<dbReference type="EMBL" id="JARBDR010000214">
    <property type="protein sequence ID" value="KAJ8318872.1"/>
    <property type="molecule type" value="Genomic_DNA"/>
</dbReference>
<proteinExistence type="predicted"/>
<reference evidence="3 4" key="1">
    <citation type="submission" date="2022-12" db="EMBL/GenBank/DDBJ databases">
        <title>Chromosome-level genome of Tegillarca granosa.</title>
        <authorList>
            <person name="Kim J."/>
        </authorList>
    </citation>
    <scope>NUCLEOTIDE SEQUENCE [LARGE SCALE GENOMIC DNA]</scope>
    <source>
        <strain evidence="3">Teg-2019</strain>
        <tissue evidence="3">Adductor muscle</tissue>
    </source>
</reference>
<evidence type="ECO:0000256" key="1">
    <source>
        <dbReference type="SAM" id="MobiDB-lite"/>
    </source>
</evidence>
<dbReference type="Proteomes" id="UP001217089">
    <property type="component" value="Unassembled WGS sequence"/>
</dbReference>
<keyword evidence="4" id="KW-1185">Reference proteome</keyword>
<accession>A0ABQ9FQF7</accession>
<evidence type="ECO:0000256" key="2">
    <source>
        <dbReference type="SAM" id="SignalP"/>
    </source>
</evidence>
<feature type="compositionally biased region" description="Low complexity" evidence="1">
    <location>
        <begin position="70"/>
        <end position="79"/>
    </location>
</feature>
<evidence type="ECO:0000313" key="3">
    <source>
        <dbReference type="EMBL" id="KAJ8318872.1"/>
    </source>
</evidence>
<dbReference type="Gene3D" id="3.50.50.60">
    <property type="entry name" value="FAD/NAD(P)-binding domain"/>
    <property type="match status" value="1"/>
</dbReference>
<feature type="region of interest" description="Disordered" evidence="1">
    <location>
        <begin position="60"/>
        <end position="112"/>
    </location>
</feature>
<organism evidence="3 4">
    <name type="scientific">Tegillarca granosa</name>
    <name type="common">Malaysian cockle</name>
    <name type="synonym">Anadara granosa</name>
    <dbReference type="NCBI Taxonomy" id="220873"/>
    <lineage>
        <taxon>Eukaryota</taxon>
        <taxon>Metazoa</taxon>
        <taxon>Spiralia</taxon>
        <taxon>Lophotrochozoa</taxon>
        <taxon>Mollusca</taxon>
        <taxon>Bivalvia</taxon>
        <taxon>Autobranchia</taxon>
        <taxon>Pteriomorphia</taxon>
        <taxon>Arcoida</taxon>
        <taxon>Arcoidea</taxon>
        <taxon>Arcidae</taxon>
        <taxon>Tegillarca</taxon>
    </lineage>
</organism>
<dbReference type="InterPro" id="IPR036188">
    <property type="entry name" value="FAD/NAD-bd_sf"/>
</dbReference>
<keyword evidence="2" id="KW-0732">Signal</keyword>
<name>A0ABQ9FQF7_TEGGR</name>
<feature type="compositionally biased region" description="Low complexity" evidence="1">
    <location>
        <begin position="92"/>
        <end position="112"/>
    </location>
</feature>
<gene>
    <name evidence="3" type="ORF">KUTeg_003963</name>
</gene>